<dbReference type="Proteomes" id="UP000094285">
    <property type="component" value="Unassembled WGS sequence"/>
</dbReference>
<evidence type="ECO:0000256" key="3">
    <source>
        <dbReference type="ARBA" id="ARBA00020977"/>
    </source>
</evidence>
<dbReference type="GeneID" id="30981361"/>
<evidence type="ECO:0000256" key="7">
    <source>
        <dbReference type="ARBA" id="ARBA00023136"/>
    </source>
</evidence>
<dbReference type="InterPro" id="IPR009316">
    <property type="entry name" value="COG2"/>
</dbReference>
<name>A0A1E4SRM3_9ASCO</name>
<dbReference type="GO" id="GO:0017119">
    <property type="term" value="C:Golgi transport complex"/>
    <property type="evidence" value="ECO:0007669"/>
    <property type="project" value="TreeGrafter"/>
</dbReference>
<evidence type="ECO:0000256" key="8">
    <source>
        <dbReference type="ARBA" id="ARBA00031344"/>
    </source>
</evidence>
<dbReference type="InterPro" id="IPR024602">
    <property type="entry name" value="COG_su2_N"/>
</dbReference>
<dbReference type="OrthoDB" id="332281at2759"/>
<evidence type="ECO:0000256" key="6">
    <source>
        <dbReference type="ARBA" id="ARBA00023034"/>
    </source>
</evidence>
<dbReference type="GO" id="GO:0015031">
    <property type="term" value="P:protein transport"/>
    <property type="evidence" value="ECO:0007669"/>
    <property type="project" value="UniProtKB-KW"/>
</dbReference>
<keyword evidence="5" id="KW-0653">Protein transport</keyword>
<evidence type="ECO:0000313" key="11">
    <source>
        <dbReference type="Proteomes" id="UP000094285"/>
    </source>
</evidence>
<keyword evidence="7" id="KW-0472">Membrane</keyword>
<keyword evidence="6" id="KW-0333">Golgi apparatus</keyword>
<comment type="similarity">
    <text evidence="2">Belongs to the COG2 family.</text>
</comment>
<organism evidence="10 11">
    <name type="scientific">Suhomyces tanzawaensis NRRL Y-17324</name>
    <dbReference type="NCBI Taxonomy" id="984487"/>
    <lineage>
        <taxon>Eukaryota</taxon>
        <taxon>Fungi</taxon>
        <taxon>Dikarya</taxon>
        <taxon>Ascomycota</taxon>
        <taxon>Saccharomycotina</taxon>
        <taxon>Pichiomycetes</taxon>
        <taxon>Debaryomycetaceae</taxon>
        <taxon>Suhomyces</taxon>
    </lineage>
</organism>
<gene>
    <name evidence="10" type="ORF">CANTADRAFT_24791</name>
</gene>
<protein>
    <recommendedName>
        <fullName evidence="3">Conserved oligomeric Golgi complex subunit 2</fullName>
    </recommendedName>
    <alternativeName>
        <fullName evidence="8">Component of oligomeric Golgi complex 2</fullName>
    </alternativeName>
</protein>
<evidence type="ECO:0000256" key="2">
    <source>
        <dbReference type="ARBA" id="ARBA00007603"/>
    </source>
</evidence>
<accession>A0A1E4SRM3</accession>
<feature type="domain" description="Conserved oligomeric Golgi complex subunit 2 N-terminal" evidence="9">
    <location>
        <begin position="23"/>
        <end position="88"/>
    </location>
</feature>
<dbReference type="PANTHER" id="PTHR12961:SF0">
    <property type="entry name" value="CONSERVED OLIGOMERIC GOLGI COMPLEX SUBUNIT 2"/>
    <property type="match status" value="1"/>
</dbReference>
<dbReference type="EMBL" id="KV453909">
    <property type="protein sequence ID" value="ODV82151.1"/>
    <property type="molecule type" value="Genomic_DNA"/>
</dbReference>
<reference evidence="11" key="1">
    <citation type="submission" date="2016-05" db="EMBL/GenBank/DDBJ databases">
        <title>Comparative genomics of biotechnologically important yeasts.</title>
        <authorList>
            <consortium name="DOE Joint Genome Institute"/>
            <person name="Riley R."/>
            <person name="Haridas S."/>
            <person name="Wolfe K.H."/>
            <person name="Lopes M.R."/>
            <person name="Hittinger C.T."/>
            <person name="Goker M."/>
            <person name="Salamov A."/>
            <person name="Wisecaver J."/>
            <person name="Long T.M."/>
            <person name="Aerts A.L."/>
            <person name="Barry K."/>
            <person name="Choi C."/>
            <person name="Clum A."/>
            <person name="Coughlan A.Y."/>
            <person name="Deshpande S."/>
            <person name="Douglass A.P."/>
            <person name="Hanson S.J."/>
            <person name="Klenk H.-P."/>
            <person name="Labutti K."/>
            <person name="Lapidus A."/>
            <person name="Lindquist E."/>
            <person name="Lipzen A."/>
            <person name="Meier-Kolthoff J.P."/>
            <person name="Ohm R.A."/>
            <person name="Otillar R.P."/>
            <person name="Pangilinan J."/>
            <person name="Peng Y."/>
            <person name="Rokas A."/>
            <person name="Rosa C.A."/>
            <person name="Scheuner C."/>
            <person name="Sibirny A.A."/>
            <person name="Slot J.C."/>
            <person name="Stielow J.B."/>
            <person name="Sun H."/>
            <person name="Kurtzman C.P."/>
            <person name="Blackwell M."/>
            <person name="Grigoriev I.V."/>
            <person name="Jeffries T.W."/>
        </authorList>
    </citation>
    <scope>NUCLEOTIDE SEQUENCE [LARGE SCALE GENOMIC DNA]</scope>
    <source>
        <strain evidence="11">NRRL Y-17324</strain>
    </source>
</reference>
<dbReference type="PANTHER" id="PTHR12961">
    <property type="entry name" value="CONSERVED OLIGOMERIC GOLGI COMPLEX COMPONENT 2"/>
    <property type="match status" value="1"/>
</dbReference>
<sequence>MDSEPSAEAFPFPVSINRTDFKTFDQSNIDEFLYKYHRYTSIDVLIKELSALSKELNQSLLDLVNSDYDDFIRLGKSINGGVELIDSVSSDLKSFKLDLVGHASKLEQSQEAIGSYLRKREALVYVKTLAKLNVLLNDQTTSFELTLLADDNTVPEKITKLRTLTGLYLSISNFFAYLTSSSPSKEGLDTQLTSEFTTNYLTNKISSLKLEFKSYLDATLSIIKVNSTADSRDLALLVLNVYKIIGHEGDVVAALKR</sequence>
<evidence type="ECO:0000256" key="4">
    <source>
        <dbReference type="ARBA" id="ARBA00022448"/>
    </source>
</evidence>
<evidence type="ECO:0000256" key="5">
    <source>
        <dbReference type="ARBA" id="ARBA00022927"/>
    </source>
</evidence>
<comment type="subcellular location">
    <subcellularLocation>
        <location evidence="1">Golgi apparatus membrane</location>
        <topology evidence="1">Peripheral membrane protein</topology>
    </subcellularLocation>
</comment>
<evidence type="ECO:0000256" key="1">
    <source>
        <dbReference type="ARBA" id="ARBA00004395"/>
    </source>
</evidence>
<proteinExistence type="inferred from homology"/>
<dbReference type="RefSeq" id="XP_020067273.1">
    <property type="nucleotide sequence ID" value="XM_020207224.1"/>
</dbReference>
<dbReference type="Pfam" id="PF06148">
    <property type="entry name" value="COG2_N"/>
    <property type="match status" value="1"/>
</dbReference>
<dbReference type="AlphaFoldDB" id="A0A1E4SRM3"/>
<dbReference type="STRING" id="984487.A0A1E4SRM3"/>
<dbReference type="GO" id="GO:0006891">
    <property type="term" value="P:intra-Golgi vesicle-mediated transport"/>
    <property type="evidence" value="ECO:0007669"/>
    <property type="project" value="TreeGrafter"/>
</dbReference>
<evidence type="ECO:0000259" key="9">
    <source>
        <dbReference type="Pfam" id="PF06148"/>
    </source>
</evidence>
<evidence type="ECO:0000313" key="10">
    <source>
        <dbReference type="EMBL" id="ODV82151.1"/>
    </source>
</evidence>
<dbReference type="GO" id="GO:0000139">
    <property type="term" value="C:Golgi membrane"/>
    <property type="evidence" value="ECO:0007669"/>
    <property type="project" value="UniProtKB-SubCell"/>
</dbReference>
<keyword evidence="11" id="KW-1185">Reference proteome</keyword>
<dbReference type="GO" id="GO:0007030">
    <property type="term" value="P:Golgi organization"/>
    <property type="evidence" value="ECO:0007669"/>
    <property type="project" value="InterPro"/>
</dbReference>
<keyword evidence="4" id="KW-0813">Transport</keyword>